<dbReference type="EMBL" id="MN629346">
    <property type="protein sequence ID" value="QJR99842.1"/>
    <property type="molecule type" value="Genomic_DNA"/>
</dbReference>
<dbReference type="AlphaFoldDB" id="A0A6M4NQF4"/>
<dbReference type="Gene3D" id="3.90.1720.10">
    <property type="entry name" value="endopeptidase domain like (from Nostoc punctiforme)"/>
    <property type="match status" value="1"/>
</dbReference>
<feature type="transmembrane region" description="Helical" evidence="1">
    <location>
        <begin position="34"/>
        <end position="55"/>
    </location>
</feature>
<evidence type="ECO:0000256" key="1">
    <source>
        <dbReference type="SAM" id="Phobius"/>
    </source>
</evidence>
<proteinExistence type="predicted"/>
<dbReference type="SUPFAM" id="SSF54001">
    <property type="entry name" value="Cysteine proteinases"/>
    <property type="match status" value="1"/>
</dbReference>
<name>A0A6M4NQF4_AERCA</name>
<organism evidence="3">
    <name type="scientific">Aeromonas caviae</name>
    <name type="common">Aeromonas punctata</name>
    <dbReference type="NCBI Taxonomy" id="648"/>
    <lineage>
        <taxon>Bacteria</taxon>
        <taxon>Pseudomonadati</taxon>
        <taxon>Pseudomonadota</taxon>
        <taxon>Gammaproteobacteria</taxon>
        <taxon>Aeromonadales</taxon>
        <taxon>Aeromonadaceae</taxon>
        <taxon>Aeromonas</taxon>
    </lineage>
</organism>
<accession>A0A6M4NQF4</accession>
<sequence>MKETQKAILNVASKEVGKQEIPKGSNWGVHVQGYLKSVGITFPAAWCAAFVYWVLKQAELHKPVPRTGGVLRMWRETPAIHRVVDPQPGDVFIMDYGKGLGHTGFIERVEGTKLFTIEGNTNNEGSREGYEVARRVRERSKCVGFLRFW</sequence>
<dbReference type="RefSeq" id="WP_181715850.1">
    <property type="nucleotide sequence ID" value="NZ_CP091177.1"/>
</dbReference>
<dbReference type="InterPro" id="IPR007921">
    <property type="entry name" value="CHAP_dom"/>
</dbReference>
<dbReference type="InterPro" id="IPR038765">
    <property type="entry name" value="Papain-like_cys_pep_sf"/>
</dbReference>
<gene>
    <name evidence="3" type="primary">chap</name>
</gene>
<evidence type="ECO:0000313" key="3">
    <source>
        <dbReference type="EMBL" id="QJR99842.1"/>
    </source>
</evidence>
<keyword evidence="1" id="KW-1133">Transmembrane helix</keyword>
<keyword evidence="1" id="KW-0472">Membrane</keyword>
<reference evidence="3" key="1">
    <citation type="submission" date="2019-10" db="EMBL/GenBank/DDBJ databases">
        <authorList>
            <person name="Zhou D."/>
            <person name="Cheng Q."/>
        </authorList>
    </citation>
    <scope>NUCLEOTIDE SEQUENCE</scope>
    <source>
        <strain evidence="3">1507-17068</strain>
        <plasmid evidence="3">p717068-IMP</plasmid>
    </source>
</reference>
<dbReference type="Pfam" id="PF05257">
    <property type="entry name" value="CHAP"/>
    <property type="match status" value="1"/>
</dbReference>
<keyword evidence="3" id="KW-0614">Plasmid</keyword>
<protein>
    <submittedName>
        <fullName evidence="3">CHAP domain-containing protein</fullName>
    </submittedName>
</protein>
<keyword evidence="1" id="KW-0812">Transmembrane</keyword>
<geneLocation type="plasmid" evidence="3">
    <name>p717068-IMP</name>
</geneLocation>
<feature type="domain" description="Peptidase C51" evidence="2">
    <location>
        <begin position="44"/>
        <end position="120"/>
    </location>
</feature>
<evidence type="ECO:0000259" key="2">
    <source>
        <dbReference type="Pfam" id="PF05257"/>
    </source>
</evidence>